<feature type="compositionally biased region" description="Low complexity" evidence="1">
    <location>
        <begin position="79"/>
        <end position="95"/>
    </location>
</feature>
<evidence type="ECO:0000256" key="2">
    <source>
        <dbReference type="SAM" id="Phobius"/>
    </source>
</evidence>
<reference evidence="4" key="1">
    <citation type="journal article" date="2019" name="bioRxiv">
        <title>The Genome of the Zebra Mussel, Dreissena polymorpha: A Resource for Invasive Species Research.</title>
        <authorList>
            <person name="McCartney M.A."/>
            <person name="Auch B."/>
            <person name="Kono T."/>
            <person name="Mallez S."/>
            <person name="Zhang Y."/>
            <person name="Obille A."/>
            <person name="Becker A."/>
            <person name="Abrahante J.E."/>
            <person name="Garbe J."/>
            <person name="Badalamenti J.P."/>
            <person name="Herman A."/>
            <person name="Mangelson H."/>
            <person name="Liachko I."/>
            <person name="Sullivan S."/>
            <person name="Sone E.D."/>
            <person name="Koren S."/>
            <person name="Silverstein K.A.T."/>
            <person name="Beckman K.B."/>
            <person name="Gohl D.M."/>
        </authorList>
    </citation>
    <scope>NUCLEOTIDE SEQUENCE</scope>
    <source>
        <strain evidence="4">Duluth1</strain>
        <tissue evidence="4">Whole animal</tissue>
    </source>
</reference>
<keyword evidence="2" id="KW-0472">Membrane</keyword>
<keyword evidence="5" id="KW-1185">Reference proteome</keyword>
<organism evidence="4 5">
    <name type="scientific">Dreissena polymorpha</name>
    <name type="common">Zebra mussel</name>
    <name type="synonym">Mytilus polymorpha</name>
    <dbReference type="NCBI Taxonomy" id="45954"/>
    <lineage>
        <taxon>Eukaryota</taxon>
        <taxon>Metazoa</taxon>
        <taxon>Spiralia</taxon>
        <taxon>Lophotrochozoa</taxon>
        <taxon>Mollusca</taxon>
        <taxon>Bivalvia</taxon>
        <taxon>Autobranchia</taxon>
        <taxon>Heteroconchia</taxon>
        <taxon>Euheterodonta</taxon>
        <taxon>Imparidentia</taxon>
        <taxon>Neoheterodontei</taxon>
        <taxon>Myida</taxon>
        <taxon>Dreissenoidea</taxon>
        <taxon>Dreissenidae</taxon>
        <taxon>Dreissena</taxon>
    </lineage>
</organism>
<reference evidence="4" key="2">
    <citation type="submission" date="2020-11" db="EMBL/GenBank/DDBJ databases">
        <authorList>
            <person name="McCartney M.A."/>
            <person name="Auch B."/>
            <person name="Kono T."/>
            <person name="Mallez S."/>
            <person name="Becker A."/>
            <person name="Gohl D.M."/>
            <person name="Silverstein K.A.T."/>
            <person name="Koren S."/>
            <person name="Bechman K.B."/>
            <person name="Herman A."/>
            <person name="Abrahante J.E."/>
            <person name="Garbe J."/>
        </authorList>
    </citation>
    <scope>NUCLEOTIDE SEQUENCE</scope>
    <source>
        <strain evidence="4">Duluth1</strain>
        <tissue evidence="4">Whole animal</tissue>
    </source>
</reference>
<dbReference type="OrthoDB" id="6073280at2759"/>
<dbReference type="Proteomes" id="UP000828390">
    <property type="component" value="Unassembled WGS sequence"/>
</dbReference>
<keyword evidence="2" id="KW-1133">Transmembrane helix</keyword>
<evidence type="ECO:0000256" key="1">
    <source>
        <dbReference type="SAM" id="MobiDB-lite"/>
    </source>
</evidence>
<feature type="compositionally biased region" description="Low complexity" evidence="1">
    <location>
        <begin position="115"/>
        <end position="144"/>
    </location>
</feature>
<protein>
    <submittedName>
        <fullName evidence="4">Uncharacterized protein</fullName>
    </submittedName>
</protein>
<dbReference type="AlphaFoldDB" id="A0A9D4CC96"/>
<evidence type="ECO:0000313" key="5">
    <source>
        <dbReference type="Proteomes" id="UP000828390"/>
    </source>
</evidence>
<keyword evidence="3" id="KW-0732">Signal</keyword>
<evidence type="ECO:0000313" key="4">
    <source>
        <dbReference type="EMBL" id="KAH3721512.1"/>
    </source>
</evidence>
<sequence length="425" mass="46784">MRFISAVFVILLTSGMLCAADDKKTDDKTFASMFRNFLTSLFGSSKDDAIVDAIGNATRNNTKEDVIADLMEQMSKELPPSTTTPSIPKPTTITVTPPPSKEAVSSSIGMPNRVTSTSRPTLTSTSRSGLTSTSSTSTTSTPGSIFDNSLLGQDRCYTEAVLQNFCAVPVDMEDVSFWDLYSVLFSDTVIDALIIGCTRGSWCLKDRFDYWEALIVERVDMVMKSEIARSMCLPELRPCISAVLKSFENCSMFQQMQYTGYALNLICGLRNNAELTSECFKHVLTGLHVSLADVMRKKTDIPVETTDKCQTPEAHMTRGLICVTNSCPGESAVFHSFAPWSWFTATVDDLIHTCDLDPAKCLALLTRTPGMLYENEVGTLVLITVATMVTAVVLALTVCTCYKRHRRHVVLKDGYQQLLNEGDES</sequence>
<name>A0A9D4CC96_DREPO</name>
<feature type="signal peptide" evidence="3">
    <location>
        <begin position="1"/>
        <end position="19"/>
    </location>
</feature>
<accession>A0A9D4CC96</accession>
<comment type="caution">
    <text evidence="4">The sequence shown here is derived from an EMBL/GenBank/DDBJ whole genome shotgun (WGS) entry which is preliminary data.</text>
</comment>
<dbReference type="EMBL" id="JAIWYP010000013">
    <property type="protein sequence ID" value="KAH3721512.1"/>
    <property type="molecule type" value="Genomic_DNA"/>
</dbReference>
<feature type="chain" id="PRO_5039104434" evidence="3">
    <location>
        <begin position="20"/>
        <end position="425"/>
    </location>
</feature>
<feature type="region of interest" description="Disordered" evidence="1">
    <location>
        <begin position="77"/>
        <end position="144"/>
    </location>
</feature>
<feature type="transmembrane region" description="Helical" evidence="2">
    <location>
        <begin position="377"/>
        <end position="402"/>
    </location>
</feature>
<keyword evidence="2" id="KW-0812">Transmembrane</keyword>
<gene>
    <name evidence="4" type="ORF">DPMN_064441</name>
</gene>
<evidence type="ECO:0000256" key="3">
    <source>
        <dbReference type="SAM" id="SignalP"/>
    </source>
</evidence>
<proteinExistence type="predicted"/>